<protein>
    <submittedName>
        <fullName evidence="2">Uncharacterized protein</fullName>
    </submittedName>
</protein>
<accession>A0A8J7U3S9</accession>
<gene>
    <name evidence="2" type="ORF">J3U88_15705</name>
</gene>
<dbReference type="EMBL" id="JAFREP010000014">
    <property type="protein sequence ID" value="MBO1319922.1"/>
    <property type="molecule type" value="Genomic_DNA"/>
</dbReference>
<keyword evidence="1" id="KW-0732">Signal</keyword>
<organism evidence="2 3">
    <name type="scientific">Acanthopleuribacter pedis</name>
    <dbReference type="NCBI Taxonomy" id="442870"/>
    <lineage>
        <taxon>Bacteria</taxon>
        <taxon>Pseudomonadati</taxon>
        <taxon>Acidobacteriota</taxon>
        <taxon>Holophagae</taxon>
        <taxon>Acanthopleuribacterales</taxon>
        <taxon>Acanthopleuribacteraceae</taxon>
        <taxon>Acanthopleuribacter</taxon>
    </lineage>
</organism>
<evidence type="ECO:0000313" key="3">
    <source>
        <dbReference type="Proteomes" id="UP000664417"/>
    </source>
</evidence>
<keyword evidence="3" id="KW-1185">Reference proteome</keyword>
<name>A0A8J7U3S9_9BACT</name>
<evidence type="ECO:0000256" key="1">
    <source>
        <dbReference type="SAM" id="SignalP"/>
    </source>
</evidence>
<reference evidence="2" key="1">
    <citation type="submission" date="2021-03" db="EMBL/GenBank/DDBJ databases">
        <authorList>
            <person name="Wang G."/>
        </authorList>
    </citation>
    <scope>NUCLEOTIDE SEQUENCE</scope>
    <source>
        <strain evidence="2">KCTC 12899</strain>
    </source>
</reference>
<evidence type="ECO:0000313" key="2">
    <source>
        <dbReference type="EMBL" id="MBO1319922.1"/>
    </source>
</evidence>
<sequence length="167" mass="18950">MKKMITALMVLMMAGTVFANETRFFNFELVANTDGDEPTTIKLNIPVNTIKAFDTQFDQFLVQTHATDEFNTFTELWQEIRNVGPNDYVEINQGDETIFVSTTDTDIIVDITSTEEGKIKITIPMDLVDYLTEIQSGEDLMDVIDSLEGRELLRIEGDKINGRLTIK</sequence>
<comment type="caution">
    <text evidence="2">The sequence shown here is derived from an EMBL/GenBank/DDBJ whole genome shotgun (WGS) entry which is preliminary data.</text>
</comment>
<feature type="chain" id="PRO_5035288054" evidence="1">
    <location>
        <begin position="20"/>
        <end position="167"/>
    </location>
</feature>
<dbReference type="RefSeq" id="WP_207859873.1">
    <property type="nucleotide sequence ID" value="NZ_JAFREP010000014.1"/>
</dbReference>
<feature type="signal peptide" evidence="1">
    <location>
        <begin position="1"/>
        <end position="19"/>
    </location>
</feature>
<dbReference type="AlphaFoldDB" id="A0A8J7U3S9"/>
<proteinExistence type="predicted"/>
<dbReference type="Proteomes" id="UP000664417">
    <property type="component" value="Unassembled WGS sequence"/>
</dbReference>